<dbReference type="Pfam" id="PF20157">
    <property type="entry name" value="Maf_flag10_N"/>
    <property type="match status" value="1"/>
</dbReference>
<sequence length="666" mass="77786">MSAEIITEALNTFQKNLLFLERNYPELYERINLLNLLIEAEEYIERYALEYKEEGYFDVLELSSNELLYKENSYEHAKRVTEGVNFKRTGGIFYAQRLAAATDEQAEYIDKSELSFHNVLWATIKIINYVKRYTSYETYMQSVDKIIFIGIGLGLYVESIADKLKSQVVFIKEKNLEIFRLSLFVTDYEKLAVNRYLYFSITDDTEKERENFMPFLHKGNNHNLYMKFIPFTLDYEEEVKRLQTHVFSQSYINYGYSPMLLRYIDSPRYLIREYSFLNIGRYYVDNLFSKKPVLLLFSGPSTLKNIRWVQENSDRFIIVSALSTCRLLSSYNISPDVVMHIDPGENTAALFEGLDIAEYFKNTVVILSANVDEATVQKFDKKSIHFIDQGTHYKRGFGTLSAPSVGEYTYALFLILGAANMFLLGIDMALDSETLQSHGDFHPDQFTGKVDKENASLEASEAIEFVPGNFLEQVPTLAAYKLSIWQLEMFTDKFKQDYHRIYNLSNGALLQGCEPLRIGEYDWGQWNVLDKKEIHQPLKDFFQSIGSTEFNEEDKGWIKYQIKTAKALEKIIKQHQKKKFAHPEAYLNSLTKLSIELSDMDYKTNSNLAQVYYEYFLIVLSYIYALFNTQELSNPNKHVVQMHRMLDDQLLKISKTYLSKMESYLE</sequence>
<evidence type="ECO:0000313" key="3">
    <source>
        <dbReference type="EMBL" id="ADR32830.1"/>
    </source>
</evidence>
<evidence type="ECO:0008006" key="5">
    <source>
        <dbReference type="Google" id="ProtNLM"/>
    </source>
</evidence>
<reference evidence="3 4" key="1">
    <citation type="journal article" date="2012" name="Stand. Genomic Sci.">
        <title>Complete genome sequence of the sulfur compounds oxidizing chemolithoautotroph Sulfuricurvum kujiense type strain (YK-1(T)).</title>
        <authorList>
            <person name="Han C."/>
            <person name="Kotsyurbenko O."/>
            <person name="Chertkov O."/>
            <person name="Held B."/>
            <person name="Lapidus A."/>
            <person name="Nolan M."/>
            <person name="Lucas S."/>
            <person name="Hammon N."/>
            <person name="Deshpande S."/>
            <person name="Cheng J.F."/>
            <person name="Tapia R."/>
            <person name="Goodwin L.A."/>
            <person name="Pitluck S."/>
            <person name="Liolios K."/>
            <person name="Pagani I."/>
            <person name="Ivanova N."/>
            <person name="Mavromatis K."/>
            <person name="Mikhailova N."/>
            <person name="Pati A."/>
            <person name="Chen A."/>
            <person name="Palaniappan K."/>
            <person name="Land M."/>
            <person name="Hauser L."/>
            <person name="Chang Y.J."/>
            <person name="Jeffries C.D."/>
            <person name="Brambilla E.M."/>
            <person name="Rohde M."/>
            <person name="Spring S."/>
            <person name="Sikorski J."/>
            <person name="Goker M."/>
            <person name="Woyke T."/>
            <person name="Bristow J."/>
            <person name="Eisen J.A."/>
            <person name="Markowitz V."/>
            <person name="Hugenholtz P."/>
            <person name="Kyrpides N.C."/>
            <person name="Klenk H.P."/>
            <person name="Detter J.C."/>
        </authorList>
    </citation>
    <scope>NUCLEOTIDE SEQUENCE [LARGE SCALE GENOMIC DNA]</scope>
    <source>
        <strain evidence="4">ATCC BAA-921 / DSM 16994 / JCM 11577 / YK-1</strain>
    </source>
</reference>
<dbReference type="InterPro" id="IPR002826">
    <property type="entry name" value="MptE-like"/>
</dbReference>
<name>E4TXD3_SULKY</name>
<dbReference type="eggNOG" id="COG2604">
    <property type="taxonomic scope" value="Bacteria"/>
</dbReference>
<dbReference type="PANTHER" id="PTHR41786:SF1">
    <property type="entry name" value="6-HYDROXYMETHYLPTERIN DIPHOSPHOKINASE MPTE-LIKE DOMAIN-CONTAINING PROTEIN"/>
    <property type="match status" value="1"/>
</dbReference>
<dbReference type="RefSeq" id="WP_013459027.1">
    <property type="nucleotide sequence ID" value="NC_014762.1"/>
</dbReference>
<evidence type="ECO:0000259" key="1">
    <source>
        <dbReference type="Pfam" id="PF01973"/>
    </source>
</evidence>
<proteinExistence type="predicted"/>
<dbReference type="HOGENOM" id="CLU_409333_0_0_7"/>
<feature type="domain" description="6-hydroxymethylpterin diphosphokinase MptE-like" evidence="1">
    <location>
        <begin position="285"/>
        <end position="430"/>
    </location>
</feature>
<dbReference type="InterPro" id="IPR045376">
    <property type="entry name" value="Maf_N"/>
</dbReference>
<dbReference type="OrthoDB" id="5404763at2"/>
<gene>
    <name evidence="3" type="ordered locus">Sulku_0163</name>
</gene>
<protein>
    <recommendedName>
        <fullName evidence="5">DUF115 domain-containing protein</fullName>
    </recommendedName>
</protein>
<dbReference type="EMBL" id="CP002355">
    <property type="protein sequence ID" value="ADR32830.1"/>
    <property type="molecule type" value="Genomic_DNA"/>
</dbReference>
<dbReference type="AlphaFoldDB" id="E4TXD3"/>
<dbReference type="PANTHER" id="PTHR41786">
    <property type="entry name" value="MOTILITY ACCESSORY FACTOR MAF"/>
    <property type="match status" value="1"/>
</dbReference>
<organism evidence="3 4">
    <name type="scientific">Sulfuricurvum kujiense (strain ATCC BAA-921 / DSM 16994 / JCM 11577 / YK-1)</name>
    <dbReference type="NCBI Taxonomy" id="709032"/>
    <lineage>
        <taxon>Bacteria</taxon>
        <taxon>Pseudomonadati</taxon>
        <taxon>Campylobacterota</taxon>
        <taxon>Epsilonproteobacteria</taxon>
        <taxon>Campylobacterales</taxon>
        <taxon>Sulfurimonadaceae</taxon>
        <taxon>Sulfuricurvum</taxon>
    </lineage>
</organism>
<dbReference type="STRING" id="709032.Sulku_0163"/>
<keyword evidence="4" id="KW-1185">Reference proteome</keyword>
<dbReference type="KEGG" id="sku:Sulku_0163"/>
<dbReference type="Proteomes" id="UP000008721">
    <property type="component" value="Chromosome"/>
</dbReference>
<evidence type="ECO:0000313" key="4">
    <source>
        <dbReference type="Proteomes" id="UP000008721"/>
    </source>
</evidence>
<accession>E4TXD3</accession>
<dbReference type="Pfam" id="PF01973">
    <property type="entry name" value="MptE-like"/>
    <property type="match status" value="1"/>
</dbReference>
<evidence type="ECO:0000259" key="2">
    <source>
        <dbReference type="Pfam" id="PF20157"/>
    </source>
</evidence>
<feature type="domain" description="Glycosyltransferase Maf N-terminal" evidence="2">
    <location>
        <begin position="12"/>
        <end position="224"/>
    </location>
</feature>